<keyword evidence="1" id="KW-1133">Transmembrane helix</keyword>
<feature type="transmembrane region" description="Helical" evidence="1">
    <location>
        <begin position="107"/>
        <end position="128"/>
    </location>
</feature>
<name>A0A017RT37_9CLOT</name>
<dbReference type="OrthoDB" id="1958036at2"/>
<gene>
    <name evidence="2" type="ORF">Q428_11510</name>
</gene>
<dbReference type="EMBL" id="AZQP01000039">
    <property type="protein sequence ID" value="EYE87781.1"/>
    <property type="molecule type" value="Genomic_DNA"/>
</dbReference>
<dbReference type="Proteomes" id="UP000019681">
    <property type="component" value="Unassembled WGS sequence"/>
</dbReference>
<keyword evidence="3" id="KW-1185">Reference proteome</keyword>
<dbReference type="RefSeq" id="WP_035380892.1">
    <property type="nucleotide sequence ID" value="NZ_AZQP01000039.1"/>
</dbReference>
<evidence type="ECO:0000313" key="2">
    <source>
        <dbReference type="EMBL" id="EYE87781.1"/>
    </source>
</evidence>
<comment type="caution">
    <text evidence="2">The sequence shown here is derived from an EMBL/GenBank/DDBJ whole genome shotgun (WGS) entry which is preliminary data.</text>
</comment>
<sequence length="201" mass="24121">MTIILVILIIIVLFCVMNIRIVVEFQRKRLDFLLILYGFIKIKIKTIDFNKPSKKGKKIRKKLNFQRDKFIEFIKLTLQNFKYFISKCELRTNIKLDLGLSSPDKTAYVFGLINFFVYGSENILRYYFKNYSGKYEIYPDFKNKKLTYAGNITISVYFIPLLFFVFRQSKIIFKYRNYLFKKEEKNYVKSSNRGLNENNNG</sequence>
<feature type="transmembrane region" description="Helical" evidence="1">
    <location>
        <begin position="148"/>
        <end position="166"/>
    </location>
</feature>
<accession>A0A017RT37</accession>
<proteinExistence type="predicted"/>
<dbReference type="STRING" id="1403537.Q428_11510"/>
<evidence type="ECO:0008006" key="4">
    <source>
        <dbReference type="Google" id="ProtNLM"/>
    </source>
</evidence>
<evidence type="ECO:0000256" key="1">
    <source>
        <dbReference type="SAM" id="Phobius"/>
    </source>
</evidence>
<reference evidence="2 3" key="1">
    <citation type="journal article" date="2014" name="Genome Announc.">
        <title>Draft Genome Sequence of Fervidicella metallireducens Strain AeBT, an Iron-Reducing Thermoanaerobe from the Great Artesian Basin.</title>
        <authorList>
            <person name="Patel B.K."/>
        </authorList>
    </citation>
    <scope>NUCLEOTIDE SEQUENCE [LARGE SCALE GENOMIC DNA]</scope>
    <source>
        <strain evidence="2 3">AeB</strain>
    </source>
</reference>
<protein>
    <recommendedName>
        <fullName evidence="4">DUF2953 domain-containing protein</fullName>
    </recommendedName>
</protein>
<evidence type="ECO:0000313" key="3">
    <source>
        <dbReference type="Proteomes" id="UP000019681"/>
    </source>
</evidence>
<feature type="transmembrane region" description="Helical" evidence="1">
    <location>
        <begin position="6"/>
        <end position="23"/>
    </location>
</feature>
<organism evidence="2 3">
    <name type="scientific">Fervidicella metallireducens AeB</name>
    <dbReference type="NCBI Taxonomy" id="1403537"/>
    <lineage>
        <taxon>Bacteria</taxon>
        <taxon>Bacillati</taxon>
        <taxon>Bacillota</taxon>
        <taxon>Clostridia</taxon>
        <taxon>Eubacteriales</taxon>
        <taxon>Clostridiaceae</taxon>
        <taxon>Fervidicella</taxon>
    </lineage>
</organism>
<keyword evidence="1" id="KW-0472">Membrane</keyword>
<dbReference type="AlphaFoldDB" id="A0A017RT37"/>
<keyword evidence="1" id="KW-0812">Transmembrane</keyword>